<comment type="caution">
    <text evidence="1">The sequence shown here is derived from an EMBL/GenBank/DDBJ whole genome shotgun (WGS) entry which is preliminary data.</text>
</comment>
<name>W1DFD7_KLEPN</name>
<keyword evidence="2" id="KW-1185">Reference proteome</keyword>
<dbReference type="Proteomes" id="UP000019183">
    <property type="component" value="Unassembled WGS sequence"/>
</dbReference>
<evidence type="ECO:0000313" key="2">
    <source>
        <dbReference type="Proteomes" id="UP000019183"/>
    </source>
</evidence>
<reference evidence="1" key="1">
    <citation type="submission" date="2013-10" db="EMBL/GenBank/DDBJ databases">
        <title>Antibiotic resistance diversity of beta-lactamase producers in the General Hospital Vienna.</title>
        <authorList>
            <person name="Barisic I."/>
            <person name="Mitteregger D."/>
            <person name="Hirschl A.M."/>
            <person name="Noehammer C."/>
            <person name="Wiesinger-Mayr H."/>
        </authorList>
    </citation>
    <scope>NUCLEOTIDE SEQUENCE [LARGE SCALE GENOMIC DNA]</scope>
    <source>
        <strain evidence="1">IS43</strain>
    </source>
</reference>
<sequence>MLNFVKETRESGFFYAYHLPPGSARWRDLSHASPRLPAIGVR</sequence>
<organism evidence="1 2">
    <name type="scientific">Klebsiella pneumoniae IS43</name>
    <dbReference type="NCBI Taxonomy" id="1432552"/>
    <lineage>
        <taxon>Bacteria</taxon>
        <taxon>Pseudomonadati</taxon>
        <taxon>Pseudomonadota</taxon>
        <taxon>Gammaproteobacteria</taxon>
        <taxon>Enterobacterales</taxon>
        <taxon>Enterobacteriaceae</taxon>
        <taxon>Klebsiella/Raoultella group</taxon>
        <taxon>Klebsiella</taxon>
        <taxon>Klebsiella pneumoniae complex</taxon>
    </lineage>
</organism>
<protein>
    <submittedName>
        <fullName evidence="1">Uncharacterized protein</fullName>
    </submittedName>
</protein>
<dbReference type="EMBL" id="CBWK010000170">
    <property type="protein sequence ID" value="CDL08236.1"/>
    <property type="molecule type" value="Genomic_DNA"/>
</dbReference>
<accession>W1DFD7</accession>
<evidence type="ECO:0000313" key="1">
    <source>
        <dbReference type="EMBL" id="CDL08236.1"/>
    </source>
</evidence>
<proteinExistence type="predicted"/>
<dbReference type="AlphaFoldDB" id="W1DFD7"/>